<dbReference type="GeneID" id="87840860"/>
<protein>
    <submittedName>
        <fullName evidence="2">Uncharacterized protein</fullName>
    </submittedName>
</protein>
<reference evidence="2" key="2">
    <citation type="submission" date="2023-06" db="EMBL/GenBank/DDBJ databases">
        <authorList>
            <consortium name="Lawrence Berkeley National Laboratory"/>
            <person name="Haridas S."/>
            <person name="Hensen N."/>
            <person name="Bonometti L."/>
            <person name="Westerberg I."/>
            <person name="Brannstrom I.O."/>
            <person name="Guillou S."/>
            <person name="Cros-Aarteil S."/>
            <person name="Calhoun S."/>
            <person name="Kuo A."/>
            <person name="Mondo S."/>
            <person name="Pangilinan J."/>
            <person name="Riley R."/>
            <person name="Labutti K."/>
            <person name="Andreopoulos B."/>
            <person name="Lipzen A."/>
            <person name="Chen C."/>
            <person name="Yanf M."/>
            <person name="Daum C."/>
            <person name="Ng V."/>
            <person name="Clum A."/>
            <person name="Steindorff A."/>
            <person name="Ohm R."/>
            <person name="Martin F."/>
            <person name="Silar P."/>
            <person name="Natvig D."/>
            <person name="Lalanne C."/>
            <person name="Gautier V."/>
            <person name="Ament-Velasquez S.L."/>
            <person name="Kruys A."/>
            <person name="Hutchinson M.I."/>
            <person name="Powell A.J."/>
            <person name="Barry K."/>
            <person name="Miller A.N."/>
            <person name="Grigoriev I.V."/>
            <person name="Debuchy R."/>
            <person name="Gladieux P."/>
            <person name="Thoren M.H."/>
            <person name="Johannesson H."/>
        </authorList>
    </citation>
    <scope>NUCLEOTIDE SEQUENCE</scope>
    <source>
        <strain evidence="2">CBS 168.71</strain>
    </source>
</reference>
<feature type="compositionally biased region" description="Basic and acidic residues" evidence="1">
    <location>
        <begin position="151"/>
        <end position="171"/>
    </location>
</feature>
<dbReference type="AlphaFoldDB" id="A0AAE0HH14"/>
<gene>
    <name evidence="2" type="ORF">B0H64DRAFT_397862</name>
</gene>
<accession>A0AAE0HH14</accession>
<evidence type="ECO:0000256" key="1">
    <source>
        <dbReference type="SAM" id="MobiDB-lite"/>
    </source>
</evidence>
<feature type="region of interest" description="Disordered" evidence="1">
    <location>
        <begin position="148"/>
        <end position="193"/>
    </location>
</feature>
<reference evidence="2" key="1">
    <citation type="journal article" date="2023" name="Mol. Phylogenet. Evol.">
        <title>Genome-scale phylogeny and comparative genomics of the fungal order Sordariales.</title>
        <authorList>
            <person name="Hensen N."/>
            <person name="Bonometti L."/>
            <person name="Westerberg I."/>
            <person name="Brannstrom I.O."/>
            <person name="Guillou S."/>
            <person name="Cros-Aarteil S."/>
            <person name="Calhoun S."/>
            <person name="Haridas S."/>
            <person name="Kuo A."/>
            <person name="Mondo S."/>
            <person name="Pangilinan J."/>
            <person name="Riley R."/>
            <person name="LaButti K."/>
            <person name="Andreopoulos B."/>
            <person name="Lipzen A."/>
            <person name="Chen C."/>
            <person name="Yan M."/>
            <person name="Daum C."/>
            <person name="Ng V."/>
            <person name="Clum A."/>
            <person name="Steindorff A."/>
            <person name="Ohm R.A."/>
            <person name="Martin F."/>
            <person name="Silar P."/>
            <person name="Natvig D.O."/>
            <person name="Lalanne C."/>
            <person name="Gautier V."/>
            <person name="Ament-Velasquez S.L."/>
            <person name="Kruys A."/>
            <person name="Hutchinson M.I."/>
            <person name="Powell A.J."/>
            <person name="Barry K."/>
            <person name="Miller A.N."/>
            <person name="Grigoriev I.V."/>
            <person name="Debuchy R."/>
            <person name="Gladieux P."/>
            <person name="Hiltunen Thoren M."/>
            <person name="Johannesson H."/>
        </authorList>
    </citation>
    <scope>NUCLEOTIDE SEQUENCE</scope>
    <source>
        <strain evidence="2">CBS 168.71</strain>
    </source>
</reference>
<keyword evidence="3" id="KW-1185">Reference proteome</keyword>
<dbReference type="EMBL" id="JAUEPN010000004">
    <property type="protein sequence ID" value="KAK3296306.1"/>
    <property type="molecule type" value="Genomic_DNA"/>
</dbReference>
<organism evidence="2 3">
    <name type="scientific">Chaetomium fimeti</name>
    <dbReference type="NCBI Taxonomy" id="1854472"/>
    <lineage>
        <taxon>Eukaryota</taxon>
        <taxon>Fungi</taxon>
        <taxon>Dikarya</taxon>
        <taxon>Ascomycota</taxon>
        <taxon>Pezizomycotina</taxon>
        <taxon>Sordariomycetes</taxon>
        <taxon>Sordariomycetidae</taxon>
        <taxon>Sordariales</taxon>
        <taxon>Chaetomiaceae</taxon>
        <taxon>Chaetomium</taxon>
    </lineage>
</organism>
<feature type="region of interest" description="Disordered" evidence="1">
    <location>
        <begin position="87"/>
        <end position="108"/>
    </location>
</feature>
<name>A0AAE0HH14_9PEZI</name>
<dbReference type="RefSeq" id="XP_062659820.1">
    <property type="nucleotide sequence ID" value="XM_062803912.1"/>
</dbReference>
<sequence length="193" mass="20977">MCGGSYLQRASTRPPSRSQCLPGILRFLGPSAAAARTQPRKSAHRNMPCHVCKIRRCPDSADCRLAQVAVLSKPSVTLQPQGATEASSAVPCMGNSSSPVGRRRCSKKKERLSSVSPLAYVRRRGSVGNVLLTVGLKERICGLTSARVSQAHREGRDTSRHRQIEDCEVQHAHQSVTPEDQALPANQRAYRAP</sequence>
<evidence type="ECO:0000313" key="2">
    <source>
        <dbReference type="EMBL" id="KAK3296306.1"/>
    </source>
</evidence>
<evidence type="ECO:0000313" key="3">
    <source>
        <dbReference type="Proteomes" id="UP001278766"/>
    </source>
</evidence>
<proteinExistence type="predicted"/>
<comment type="caution">
    <text evidence="2">The sequence shown here is derived from an EMBL/GenBank/DDBJ whole genome shotgun (WGS) entry which is preliminary data.</text>
</comment>
<dbReference type="Proteomes" id="UP001278766">
    <property type="component" value="Unassembled WGS sequence"/>
</dbReference>